<feature type="compositionally biased region" description="Basic and acidic residues" evidence="1">
    <location>
        <begin position="465"/>
        <end position="475"/>
    </location>
</feature>
<feature type="compositionally biased region" description="Low complexity" evidence="1">
    <location>
        <begin position="294"/>
        <end position="310"/>
    </location>
</feature>
<feature type="compositionally biased region" description="Polar residues" evidence="1">
    <location>
        <begin position="241"/>
        <end position="250"/>
    </location>
</feature>
<dbReference type="AlphaFoldDB" id="A0A9P4JL12"/>
<protein>
    <recommendedName>
        <fullName evidence="4">LPXTG-motif cell wall anchor domain protein</fullName>
    </recommendedName>
</protein>
<feature type="compositionally biased region" description="Basic and acidic residues" evidence="1">
    <location>
        <begin position="743"/>
        <end position="754"/>
    </location>
</feature>
<organism evidence="2 3">
    <name type="scientific">Delitschia confertaspora ATCC 74209</name>
    <dbReference type="NCBI Taxonomy" id="1513339"/>
    <lineage>
        <taxon>Eukaryota</taxon>
        <taxon>Fungi</taxon>
        <taxon>Dikarya</taxon>
        <taxon>Ascomycota</taxon>
        <taxon>Pezizomycotina</taxon>
        <taxon>Dothideomycetes</taxon>
        <taxon>Pleosporomycetidae</taxon>
        <taxon>Pleosporales</taxon>
        <taxon>Delitschiaceae</taxon>
        <taxon>Delitschia</taxon>
    </lineage>
</organism>
<feature type="compositionally biased region" description="Low complexity" evidence="1">
    <location>
        <begin position="820"/>
        <end position="837"/>
    </location>
</feature>
<accession>A0A9P4JL12</accession>
<feature type="compositionally biased region" description="Polar residues" evidence="1">
    <location>
        <begin position="414"/>
        <end position="428"/>
    </location>
</feature>
<feature type="compositionally biased region" description="Low complexity" evidence="1">
    <location>
        <begin position="756"/>
        <end position="767"/>
    </location>
</feature>
<dbReference type="OrthoDB" id="5369729at2759"/>
<proteinExistence type="predicted"/>
<reference evidence="2" key="1">
    <citation type="journal article" date="2020" name="Stud. Mycol.">
        <title>101 Dothideomycetes genomes: a test case for predicting lifestyles and emergence of pathogens.</title>
        <authorList>
            <person name="Haridas S."/>
            <person name="Albert R."/>
            <person name="Binder M."/>
            <person name="Bloem J."/>
            <person name="Labutti K."/>
            <person name="Salamov A."/>
            <person name="Andreopoulos B."/>
            <person name="Baker S."/>
            <person name="Barry K."/>
            <person name="Bills G."/>
            <person name="Bluhm B."/>
            <person name="Cannon C."/>
            <person name="Castanera R."/>
            <person name="Culley D."/>
            <person name="Daum C."/>
            <person name="Ezra D."/>
            <person name="Gonzalez J."/>
            <person name="Henrissat B."/>
            <person name="Kuo A."/>
            <person name="Liang C."/>
            <person name="Lipzen A."/>
            <person name="Lutzoni F."/>
            <person name="Magnuson J."/>
            <person name="Mondo S."/>
            <person name="Nolan M."/>
            <person name="Ohm R."/>
            <person name="Pangilinan J."/>
            <person name="Park H.-J."/>
            <person name="Ramirez L."/>
            <person name="Alfaro M."/>
            <person name="Sun H."/>
            <person name="Tritt A."/>
            <person name="Yoshinaga Y."/>
            <person name="Zwiers L.-H."/>
            <person name="Turgeon B."/>
            <person name="Goodwin S."/>
            <person name="Spatafora J."/>
            <person name="Crous P."/>
            <person name="Grigoriev I."/>
        </authorList>
    </citation>
    <scope>NUCLEOTIDE SEQUENCE</scope>
    <source>
        <strain evidence="2">ATCC 74209</strain>
    </source>
</reference>
<name>A0A9P4JL12_9PLEO</name>
<evidence type="ECO:0000313" key="2">
    <source>
        <dbReference type="EMBL" id="KAF2198627.1"/>
    </source>
</evidence>
<gene>
    <name evidence="2" type="ORF">GQ43DRAFT_421985</name>
</gene>
<evidence type="ECO:0000313" key="3">
    <source>
        <dbReference type="Proteomes" id="UP000799536"/>
    </source>
</evidence>
<dbReference type="Proteomes" id="UP000799536">
    <property type="component" value="Unassembled WGS sequence"/>
</dbReference>
<feature type="compositionally biased region" description="Low complexity" evidence="1">
    <location>
        <begin position="658"/>
        <end position="667"/>
    </location>
</feature>
<sequence length="847" mass="92036">MMPSLHSRRRSSSSTTTTITTPKHQPTNTASDTPPLLRLPSLNSATAAPRQRRRRATTTTPSSPSLTPNAPTVDDTTPISTVTSPSYFSPQPTASGTEARSPATRRPPASFSGHGIDTSRGPPIALITRGSYSTDIARRQQKPSDFPSVQHQLPQSALEASPVPPPSSHQPPSFQPSKDISRYSAESTSQTQTPHLSRQNSVQSQIRREEPMASSIDESSEYDSGIPSQASDLRSRRNGRRTATSSVTDGEQTEDLFLNIAQDSPQNESKLEGLARRRTRLARDGNRPSRASFPTSLASSPAQSSSTTPSGNRIASTTIDTRHIPQFGRTSHLPSPSTTSRTQRDQSPLSPAGTLDNPRSRYSGVSPQSSFSSSKLKDPGNSSQYLSQFGGRRPSYPDTMQTPPSRLPYRPSNLHYTSARSNEDTSPIDTPEESHARSQSRATGDGTESLDSTGPPASVWDELDDLKSRIRRIEQSGKMPSTSAAVVSSTSGDRPQTATTSITTVSSSPKHYRKQSDAPAETTNGTINSQKVHPLLHSALAKAKESTTPQVYRILEATANEALELAVLTGGVGPQGTLFSASSIIGGATVPERQVRRKAENICRSLTELCIAIIDTKPKIASPVFRTQATSNYRRASVPVNGDSPHIRASVEPENNVPPRSSPSRAMSRIEARRSSVMGLNSREASQEPQDSAPSRINRTSTSLFRTRTRESEEDDDPTLRAPSRAMTDFNQIRSSVTTRNRLSREYTSREPMPELHPSSLTHTSSLRQPSTTYDRSNLLYRDSPRRYTAIERQNSPAIERTLPEQTGARLIQQPLTPLNLGTRTGGTRTARTGSLGRRLRGNSVGD</sequence>
<feature type="region of interest" description="Disordered" evidence="1">
    <location>
        <begin position="820"/>
        <end position="847"/>
    </location>
</feature>
<evidence type="ECO:0008006" key="4">
    <source>
        <dbReference type="Google" id="ProtNLM"/>
    </source>
</evidence>
<feature type="compositionally biased region" description="Low complexity" evidence="1">
    <location>
        <begin position="57"/>
        <end position="72"/>
    </location>
</feature>
<feature type="region of interest" description="Disordered" evidence="1">
    <location>
        <begin position="1"/>
        <end position="526"/>
    </location>
</feature>
<feature type="region of interest" description="Disordered" evidence="1">
    <location>
        <begin position="636"/>
        <end position="775"/>
    </location>
</feature>
<feature type="compositionally biased region" description="Low complexity" evidence="1">
    <location>
        <begin position="12"/>
        <end position="21"/>
    </location>
</feature>
<feature type="compositionally biased region" description="Polar residues" evidence="1">
    <location>
        <begin position="729"/>
        <end position="741"/>
    </location>
</feature>
<feature type="compositionally biased region" description="Polar residues" evidence="1">
    <location>
        <begin position="184"/>
        <end position="205"/>
    </location>
</feature>
<feature type="compositionally biased region" description="Low complexity" evidence="1">
    <location>
        <begin position="481"/>
        <end position="508"/>
    </location>
</feature>
<feature type="compositionally biased region" description="Low complexity" evidence="1">
    <location>
        <begin position="363"/>
        <end position="374"/>
    </location>
</feature>
<feature type="compositionally biased region" description="Basic and acidic residues" evidence="1">
    <location>
        <begin position="269"/>
        <end position="287"/>
    </location>
</feature>
<dbReference type="EMBL" id="ML994129">
    <property type="protein sequence ID" value="KAF2198627.1"/>
    <property type="molecule type" value="Genomic_DNA"/>
</dbReference>
<feature type="compositionally biased region" description="Polar residues" evidence="1">
    <location>
        <begin position="328"/>
        <end position="349"/>
    </location>
</feature>
<keyword evidence="3" id="KW-1185">Reference proteome</keyword>
<feature type="compositionally biased region" description="Polar residues" evidence="1">
    <location>
        <begin position="74"/>
        <end position="98"/>
    </location>
</feature>
<feature type="compositionally biased region" description="Polar residues" evidence="1">
    <location>
        <begin position="22"/>
        <end position="32"/>
    </location>
</feature>
<evidence type="ECO:0000256" key="1">
    <source>
        <dbReference type="SAM" id="MobiDB-lite"/>
    </source>
</evidence>
<feature type="compositionally biased region" description="Polar residues" evidence="1">
    <location>
        <begin position="683"/>
        <end position="698"/>
    </location>
</feature>
<feature type="compositionally biased region" description="Basic residues" evidence="1">
    <location>
        <begin position="1"/>
        <end position="11"/>
    </location>
</feature>
<comment type="caution">
    <text evidence="2">The sequence shown here is derived from an EMBL/GenBank/DDBJ whole genome shotgun (WGS) entry which is preliminary data.</text>
</comment>